<evidence type="ECO:0000256" key="3">
    <source>
        <dbReference type="ARBA" id="ARBA00022692"/>
    </source>
</evidence>
<keyword evidence="4 7" id="KW-1133">Transmembrane helix</keyword>
<dbReference type="PANTHER" id="PTHR30477:SF13">
    <property type="entry name" value="IRON TRANSPORT SYSTEM MEMBRANE PROTEIN HI_0360-RELATED"/>
    <property type="match status" value="1"/>
</dbReference>
<feature type="transmembrane region" description="Helical" evidence="7">
    <location>
        <begin position="71"/>
        <end position="90"/>
    </location>
</feature>
<evidence type="ECO:0000256" key="7">
    <source>
        <dbReference type="SAM" id="Phobius"/>
    </source>
</evidence>
<keyword evidence="6" id="KW-0813">Transport</keyword>
<protein>
    <submittedName>
        <fullName evidence="8">Manganese transport system membrane protein MntB</fullName>
    </submittedName>
</protein>
<sequence>MGEALRVLLDPLQYAFMVRGLIAAVVTGGLCALVGTYVVLRGMAFFGDALAHSILPGLALGYLLGGGSRDALFWWGLGTAILAALGIGALSRGGRLKEDTAIGVLFAGAMALGVVLISTSRSYAVDLTHLLFGDVLGVGEGDLIRLGIFAALIFAVVVLFYKELLVISFDPVLAVTLRLPTRLFENLLLLLIAATVVVALQTVGVALMVAMLVTPAATAYLLTRRLPAMMALAVALAALSSVVGLYASYYAGVASGAAIVLTATVVFLVVRLAPISRGSSRA</sequence>
<comment type="subcellular location">
    <subcellularLocation>
        <location evidence="6">Cell membrane</location>
        <topology evidence="6">Multi-pass membrane protein</topology>
    </subcellularLocation>
    <subcellularLocation>
        <location evidence="1">Membrane</location>
        <topology evidence="1">Multi-pass membrane protein</topology>
    </subcellularLocation>
</comment>
<feature type="transmembrane region" description="Helical" evidence="7">
    <location>
        <begin position="229"/>
        <end position="247"/>
    </location>
</feature>
<evidence type="ECO:0000256" key="4">
    <source>
        <dbReference type="ARBA" id="ARBA00022989"/>
    </source>
</evidence>
<gene>
    <name evidence="8" type="primary">mntB_1</name>
    <name evidence="8" type="ORF">HRbin22_01289</name>
</gene>
<feature type="transmembrane region" description="Helical" evidence="7">
    <location>
        <begin position="102"/>
        <end position="123"/>
    </location>
</feature>
<dbReference type="InterPro" id="IPR001626">
    <property type="entry name" value="ABC_TroCD"/>
</dbReference>
<evidence type="ECO:0000256" key="1">
    <source>
        <dbReference type="ARBA" id="ARBA00004141"/>
    </source>
</evidence>
<evidence type="ECO:0000256" key="5">
    <source>
        <dbReference type="ARBA" id="ARBA00023136"/>
    </source>
</evidence>
<dbReference type="FunFam" id="1.10.3470.10:FF:000003">
    <property type="entry name" value="Iron ABC transporter permease SitD"/>
    <property type="match status" value="1"/>
</dbReference>
<dbReference type="GO" id="GO:0071281">
    <property type="term" value="P:cellular response to iron ion"/>
    <property type="evidence" value="ECO:0007669"/>
    <property type="project" value="UniProtKB-ARBA"/>
</dbReference>
<dbReference type="EMBL" id="BEHY01000025">
    <property type="protein sequence ID" value="GBD09042.1"/>
    <property type="molecule type" value="Genomic_DNA"/>
</dbReference>
<keyword evidence="5 7" id="KW-0472">Membrane</keyword>
<dbReference type="PANTHER" id="PTHR30477">
    <property type="entry name" value="ABC-TRANSPORTER METAL-BINDING PROTEIN"/>
    <property type="match status" value="1"/>
</dbReference>
<feature type="transmembrane region" description="Helical" evidence="7">
    <location>
        <begin position="20"/>
        <end position="40"/>
    </location>
</feature>
<evidence type="ECO:0000313" key="8">
    <source>
        <dbReference type="EMBL" id="GBD09042.1"/>
    </source>
</evidence>
<feature type="transmembrane region" description="Helical" evidence="7">
    <location>
        <begin position="45"/>
        <end position="65"/>
    </location>
</feature>
<accession>A0A2H5Y6N4</accession>
<dbReference type="CDD" id="cd06550">
    <property type="entry name" value="TM_ABC_iron-siderophores_like"/>
    <property type="match status" value="1"/>
</dbReference>
<dbReference type="SUPFAM" id="SSF81345">
    <property type="entry name" value="ABC transporter involved in vitamin B12 uptake, BtuC"/>
    <property type="match status" value="1"/>
</dbReference>
<feature type="transmembrane region" description="Helical" evidence="7">
    <location>
        <begin position="253"/>
        <end position="273"/>
    </location>
</feature>
<comment type="caution">
    <text evidence="8">The sequence shown here is derived from an EMBL/GenBank/DDBJ whole genome shotgun (WGS) entry which is preliminary data.</text>
</comment>
<dbReference type="Proteomes" id="UP000236642">
    <property type="component" value="Unassembled WGS sequence"/>
</dbReference>
<feature type="transmembrane region" description="Helical" evidence="7">
    <location>
        <begin position="182"/>
        <end position="199"/>
    </location>
</feature>
<reference evidence="9" key="1">
    <citation type="submission" date="2017-09" db="EMBL/GenBank/DDBJ databases">
        <title>Metaegenomics of thermophilic ammonia-oxidizing enrichment culture.</title>
        <authorList>
            <person name="Kato S."/>
            <person name="Suzuki K."/>
        </authorList>
    </citation>
    <scope>NUCLEOTIDE SEQUENCE [LARGE SCALE GENOMIC DNA]</scope>
</reference>
<proteinExistence type="inferred from homology"/>
<dbReference type="GO" id="GO:0055085">
    <property type="term" value="P:transmembrane transport"/>
    <property type="evidence" value="ECO:0007669"/>
    <property type="project" value="InterPro"/>
</dbReference>
<dbReference type="Gene3D" id="1.10.3470.10">
    <property type="entry name" value="ABC transporter involved in vitamin B12 uptake, BtuC"/>
    <property type="match status" value="1"/>
</dbReference>
<evidence type="ECO:0000256" key="2">
    <source>
        <dbReference type="ARBA" id="ARBA00008034"/>
    </source>
</evidence>
<dbReference type="Pfam" id="PF00950">
    <property type="entry name" value="ABC-3"/>
    <property type="match status" value="1"/>
</dbReference>
<dbReference type="GO" id="GO:0010043">
    <property type="term" value="P:response to zinc ion"/>
    <property type="evidence" value="ECO:0007669"/>
    <property type="project" value="TreeGrafter"/>
</dbReference>
<dbReference type="GO" id="GO:0043190">
    <property type="term" value="C:ATP-binding cassette (ABC) transporter complex"/>
    <property type="evidence" value="ECO:0007669"/>
    <property type="project" value="InterPro"/>
</dbReference>
<evidence type="ECO:0000256" key="6">
    <source>
        <dbReference type="RuleBase" id="RU003943"/>
    </source>
</evidence>
<name>A0A2H5Y6N4_9CHLR</name>
<comment type="similarity">
    <text evidence="2 6">Belongs to the ABC-3 integral membrane protein family.</text>
</comment>
<dbReference type="InterPro" id="IPR037294">
    <property type="entry name" value="ABC_BtuC-like"/>
</dbReference>
<feature type="transmembrane region" description="Helical" evidence="7">
    <location>
        <begin position="143"/>
        <end position="161"/>
    </location>
</feature>
<evidence type="ECO:0000313" key="9">
    <source>
        <dbReference type="Proteomes" id="UP000236642"/>
    </source>
</evidence>
<organism evidence="8 9">
    <name type="scientific">Candidatus Thermoflexus japonica</name>
    <dbReference type="NCBI Taxonomy" id="2035417"/>
    <lineage>
        <taxon>Bacteria</taxon>
        <taxon>Bacillati</taxon>
        <taxon>Chloroflexota</taxon>
        <taxon>Thermoflexia</taxon>
        <taxon>Thermoflexales</taxon>
        <taxon>Thermoflexaceae</taxon>
        <taxon>Thermoflexus</taxon>
    </lineage>
</organism>
<dbReference type="AlphaFoldDB" id="A0A2H5Y6N4"/>
<keyword evidence="3 6" id="KW-0812">Transmembrane</keyword>